<dbReference type="Proteomes" id="UP000319783">
    <property type="component" value="Unassembled WGS sequence"/>
</dbReference>
<comment type="caution">
    <text evidence="1">The sequence shown here is derived from an EMBL/GenBank/DDBJ whole genome shotgun (WGS) entry which is preliminary data.</text>
</comment>
<proteinExistence type="predicted"/>
<dbReference type="EMBL" id="SULG01000143">
    <property type="protein sequence ID" value="TLD40024.1"/>
    <property type="molecule type" value="Genomic_DNA"/>
</dbReference>
<sequence length="38" mass="4510">MYPCQEITFFNHDAMLNKNKEDCKLFSFFSDTGNTKDE</sequence>
<evidence type="ECO:0000313" key="2">
    <source>
        <dbReference type="Proteomes" id="UP000319783"/>
    </source>
</evidence>
<protein>
    <submittedName>
        <fullName evidence="1">Uncharacterized protein</fullName>
    </submittedName>
</protein>
<name>A0A533Q634_9BACT</name>
<reference evidence="1 2" key="1">
    <citation type="submission" date="2019-04" db="EMBL/GenBank/DDBJ databases">
        <title>Genome of a novel bacterium Candidatus Jettenia ecosi reconstructed from metagenome of an anammox bioreactor.</title>
        <authorList>
            <person name="Mardanov A.V."/>
            <person name="Beletsky A.V."/>
            <person name="Ravin N.V."/>
            <person name="Botchkova E.A."/>
            <person name="Litti Y.V."/>
            <person name="Nozhevnikova A.N."/>
        </authorList>
    </citation>
    <scope>NUCLEOTIDE SEQUENCE [LARGE SCALE GENOMIC DNA]</scope>
    <source>
        <strain evidence="1">J2</strain>
    </source>
</reference>
<dbReference type="AlphaFoldDB" id="A0A533Q634"/>
<evidence type="ECO:0000313" key="1">
    <source>
        <dbReference type="EMBL" id="TLD40024.1"/>
    </source>
</evidence>
<organism evidence="1 2">
    <name type="scientific">Candidatus Jettenia ecosi</name>
    <dbReference type="NCBI Taxonomy" id="2494326"/>
    <lineage>
        <taxon>Bacteria</taxon>
        <taxon>Pseudomonadati</taxon>
        <taxon>Planctomycetota</taxon>
        <taxon>Candidatus Brocadiia</taxon>
        <taxon>Candidatus Brocadiales</taxon>
        <taxon>Candidatus Brocadiaceae</taxon>
        <taxon>Candidatus Jettenia</taxon>
    </lineage>
</organism>
<gene>
    <name evidence="1" type="ORF">JETT_3707</name>
</gene>
<accession>A0A533Q634</accession>